<proteinExistence type="predicted"/>
<name>A0ABZ2AXC2_9TREE</name>
<gene>
    <name evidence="4" type="ORF">IAS62_004531</name>
</gene>
<feature type="region of interest" description="Disordered" evidence="2">
    <location>
        <begin position="93"/>
        <end position="151"/>
    </location>
</feature>
<dbReference type="GeneID" id="89991303"/>
<feature type="coiled-coil region" evidence="1">
    <location>
        <begin position="782"/>
        <end position="816"/>
    </location>
</feature>
<feature type="compositionally biased region" description="Low complexity" evidence="2">
    <location>
        <begin position="33"/>
        <end position="43"/>
    </location>
</feature>
<dbReference type="RefSeq" id="XP_064722425.1">
    <property type="nucleotide sequence ID" value="XM_064866353.1"/>
</dbReference>
<feature type="compositionally biased region" description="Pro residues" evidence="2">
    <location>
        <begin position="1"/>
        <end position="12"/>
    </location>
</feature>
<keyword evidence="1" id="KW-0175">Coiled coil</keyword>
<feature type="compositionally biased region" description="Low complexity" evidence="2">
    <location>
        <begin position="457"/>
        <end position="471"/>
    </location>
</feature>
<evidence type="ECO:0000256" key="2">
    <source>
        <dbReference type="SAM" id="MobiDB-lite"/>
    </source>
</evidence>
<feature type="compositionally biased region" description="Basic and acidic residues" evidence="2">
    <location>
        <begin position="546"/>
        <end position="563"/>
    </location>
</feature>
<feature type="region of interest" description="Disordered" evidence="2">
    <location>
        <begin position="1"/>
        <end position="78"/>
    </location>
</feature>
<feature type="compositionally biased region" description="Basic and acidic residues" evidence="2">
    <location>
        <begin position="109"/>
        <end position="118"/>
    </location>
</feature>
<feature type="compositionally biased region" description="Polar residues" evidence="2">
    <location>
        <begin position="472"/>
        <end position="489"/>
    </location>
</feature>
<protein>
    <submittedName>
        <fullName evidence="4">Uncharacterized protein</fullName>
    </submittedName>
</protein>
<feature type="region of interest" description="Disordered" evidence="2">
    <location>
        <begin position="894"/>
        <end position="944"/>
    </location>
</feature>
<accession>A0ABZ2AXC2</accession>
<evidence type="ECO:0000313" key="5">
    <source>
        <dbReference type="Proteomes" id="UP001432216"/>
    </source>
</evidence>
<feature type="compositionally biased region" description="Polar residues" evidence="2">
    <location>
        <begin position="586"/>
        <end position="595"/>
    </location>
</feature>
<feature type="coiled-coil region" evidence="1">
    <location>
        <begin position="1007"/>
        <end position="1051"/>
    </location>
</feature>
<feature type="region of interest" description="Disordered" evidence="2">
    <location>
        <begin position="453"/>
        <end position="491"/>
    </location>
</feature>
<feature type="compositionally biased region" description="Polar residues" evidence="2">
    <location>
        <begin position="681"/>
        <end position="712"/>
    </location>
</feature>
<keyword evidence="5" id="KW-1185">Reference proteome</keyword>
<feature type="transmembrane region" description="Helical" evidence="3">
    <location>
        <begin position="1108"/>
        <end position="1127"/>
    </location>
</feature>
<dbReference type="EMBL" id="CP143812">
    <property type="protein sequence ID" value="WVO23186.1"/>
    <property type="molecule type" value="Genomic_DNA"/>
</dbReference>
<dbReference type="Proteomes" id="UP001432216">
    <property type="component" value="Chromosome 7"/>
</dbReference>
<keyword evidence="3" id="KW-0472">Membrane</keyword>
<feature type="region of interest" description="Disordered" evidence="2">
    <location>
        <begin position="586"/>
        <end position="626"/>
    </location>
</feature>
<evidence type="ECO:0000256" key="1">
    <source>
        <dbReference type="SAM" id="Coils"/>
    </source>
</evidence>
<feature type="region of interest" description="Disordered" evidence="2">
    <location>
        <begin position="222"/>
        <end position="258"/>
    </location>
</feature>
<feature type="region of interest" description="Disordered" evidence="2">
    <location>
        <begin position="534"/>
        <end position="573"/>
    </location>
</feature>
<organism evidence="4 5">
    <name type="scientific">Cryptococcus decagattii</name>
    <dbReference type="NCBI Taxonomy" id="1859122"/>
    <lineage>
        <taxon>Eukaryota</taxon>
        <taxon>Fungi</taxon>
        <taxon>Dikarya</taxon>
        <taxon>Basidiomycota</taxon>
        <taxon>Agaricomycotina</taxon>
        <taxon>Tremellomycetes</taxon>
        <taxon>Tremellales</taxon>
        <taxon>Cryptococcaceae</taxon>
        <taxon>Cryptococcus</taxon>
        <taxon>Cryptococcus gattii species complex</taxon>
    </lineage>
</organism>
<feature type="compositionally biased region" description="Pro residues" evidence="2">
    <location>
        <begin position="44"/>
        <end position="55"/>
    </location>
</feature>
<evidence type="ECO:0000313" key="4">
    <source>
        <dbReference type="EMBL" id="WVO23186.1"/>
    </source>
</evidence>
<sequence length="1131" mass="126442">MAELATPPPPPAKNTVRFEHTHGPSPPLPYQPLHPSSLHTSILPSPPSPSSPPSLPSAHHRRVGGSGKRPSRVMGGFETTSDDYLADIAATCSGTGTSSDHRPRRNRSARSDGGHRLPDGLTARGRTASSRSQRHGSPEQGVSQDKKGVRDDTANTLVESLGLAGGLNIKNISLSTDQIHSLLSDSDLKSAIRMVNGNNAVSPRVPFSSSAAIDHGATLLASASTTDPPNHVSPYLVSAPPPLLKDSPSSRSHGRERAVSAVSSIGMSTDMHGGHIPFTHHLPMVPQEADEEQDHYDEVSSQTHSRILDVAQPVRDSLLWEHETNKKKKKKKNFIHFGRQKGLVKEKEHHWRAADWHSEEHAREREAREREDEMRRIEWEKRQEEIMQEKRYRALTQVAAHPHAERLAYRTGAHLRAYYQHIYDCLENPPRLNFTKMLRWLTETDKQNALRAQYYASSSSPPSSSSSSSSSRVNLGSSQRSTRSISPHRQSLRDHVPDLVIPRRGWKYTVEDIQAFRDSGGVINYFVPPRQIHPYNDNVNDADADADSRDDNSSAAGHPHDFSPRTPNNTASNVSLVDMDQGMRETNLSRSTSFDTGGDKSASGKGDHRVSHRTHQSLGGIGHSSLSHALKQPFGKLSSVTKKQRTMPHFHPYGTDRDGENGQNNDFAVSSDRPGVAPSGSFPSAQRSGLVSRDSLGSVTNKNNSSQARNNVNRIKEPSFFKRHGLAGHESMTTDEEGSRLKLFIKGTRKIGLDDHKKRLDKDLAECRDEELKEAERIYAREQQFKNNQVQEEEEKAKVTQEEEAALKKILDLEKDIYHERAQRLATVKDRLAVVNSNIHVIDESIRQYLTQIDFARDEAKIGMGLEADWSLVEPLHAKYTRRRRSIDLADDANGELRDKVPPLRSFDSADSDSDGRRPQSAPIVRRARSRSNSCSGPGQMPKRTLSLHNSIALHHIDPLQARHHPRRTYLAPDGLTRVDPVRHVELMIAFGKMQEKQVGKEKDDMAKQMEKMIGQIEAMIRQKEEVRHWVADVLERAEKAKTQLERLRVQENSFLDLVHFARQRDQLVDSTTKVLGFTIRVACLNAADAASEDLAVGRQRRRRAISILWLTGSALSCVIAVFFWYYGTDG</sequence>
<reference evidence="4 5" key="1">
    <citation type="submission" date="2024-01" db="EMBL/GenBank/DDBJ databases">
        <title>Comparative genomics of Cryptococcus and Kwoniella reveals pathogenesis evolution and contrasting modes of karyotype evolution via chromosome fusion or intercentromeric recombination.</title>
        <authorList>
            <person name="Coelho M.A."/>
            <person name="David-Palma M."/>
            <person name="Shea T."/>
            <person name="Bowers K."/>
            <person name="McGinley-Smith S."/>
            <person name="Mohammad A.W."/>
            <person name="Gnirke A."/>
            <person name="Yurkov A.M."/>
            <person name="Nowrousian M."/>
            <person name="Sun S."/>
            <person name="Cuomo C.A."/>
            <person name="Heitman J."/>
        </authorList>
    </citation>
    <scope>NUCLEOTIDE SEQUENCE [LARGE SCALE GENOMIC DNA]</scope>
    <source>
        <strain evidence="4 5">7685027</strain>
    </source>
</reference>
<keyword evidence="3" id="KW-1133">Transmembrane helix</keyword>
<feature type="region of interest" description="Disordered" evidence="2">
    <location>
        <begin position="638"/>
        <end position="712"/>
    </location>
</feature>
<keyword evidence="3" id="KW-0812">Transmembrane</keyword>
<evidence type="ECO:0000256" key="3">
    <source>
        <dbReference type="SAM" id="Phobius"/>
    </source>
</evidence>